<feature type="transmembrane region" description="Helical" evidence="1">
    <location>
        <begin position="40"/>
        <end position="63"/>
    </location>
</feature>
<keyword evidence="1" id="KW-1133">Transmembrane helix</keyword>
<keyword evidence="1" id="KW-0812">Transmembrane</keyword>
<name>A0ABU8WHV7_9BURK</name>
<keyword evidence="3" id="KW-1185">Reference proteome</keyword>
<comment type="caution">
    <text evidence="2">The sequence shown here is derived from an EMBL/GenBank/DDBJ whole genome shotgun (WGS) entry which is preliminary data.</text>
</comment>
<keyword evidence="1" id="KW-0472">Membrane</keyword>
<feature type="transmembrane region" description="Helical" evidence="1">
    <location>
        <begin position="69"/>
        <end position="87"/>
    </location>
</feature>
<proteinExistence type="predicted"/>
<reference evidence="2 3" key="1">
    <citation type="submission" date="2024-03" db="EMBL/GenBank/DDBJ databases">
        <title>Novel species of the genus Variovorax.</title>
        <authorList>
            <person name="Liu Q."/>
            <person name="Xin Y.-H."/>
        </authorList>
    </citation>
    <scope>NUCLEOTIDE SEQUENCE [LARGE SCALE GENOMIC DNA]</scope>
    <source>
        <strain evidence="2 3">KACC 18900</strain>
    </source>
</reference>
<protein>
    <recommendedName>
        <fullName evidence="4">Holin</fullName>
    </recommendedName>
</protein>
<evidence type="ECO:0000313" key="2">
    <source>
        <dbReference type="EMBL" id="MEJ8846470.1"/>
    </source>
</evidence>
<organism evidence="2 3">
    <name type="scientific">Variovorax rhizosphaerae</name>
    <dbReference type="NCBI Taxonomy" id="1836200"/>
    <lineage>
        <taxon>Bacteria</taxon>
        <taxon>Pseudomonadati</taxon>
        <taxon>Pseudomonadota</taxon>
        <taxon>Betaproteobacteria</taxon>
        <taxon>Burkholderiales</taxon>
        <taxon>Comamonadaceae</taxon>
        <taxon>Variovorax</taxon>
    </lineage>
</organism>
<dbReference type="EMBL" id="JBBKZT010000003">
    <property type="protein sequence ID" value="MEJ8846470.1"/>
    <property type="molecule type" value="Genomic_DNA"/>
</dbReference>
<evidence type="ECO:0000256" key="1">
    <source>
        <dbReference type="SAM" id="Phobius"/>
    </source>
</evidence>
<dbReference type="RefSeq" id="WP_340341629.1">
    <property type="nucleotide sequence ID" value="NZ_JBBKZT010000003.1"/>
</dbReference>
<accession>A0ABU8WHV7</accession>
<evidence type="ECO:0008006" key="4">
    <source>
        <dbReference type="Google" id="ProtNLM"/>
    </source>
</evidence>
<sequence>MSALDLLNHLLNFVAPALFVAGVLALLSRFLVPKSAEAPALWMQFLLNLLAGIGVLGGGLAYFGRDGMMVTYAALVVVCGTGQWLLAQGWRR</sequence>
<dbReference type="Proteomes" id="UP001385892">
    <property type="component" value="Unassembled WGS sequence"/>
</dbReference>
<feature type="transmembrane region" description="Helical" evidence="1">
    <location>
        <begin position="6"/>
        <end position="28"/>
    </location>
</feature>
<gene>
    <name evidence="2" type="ORF">WKW82_07410</name>
</gene>
<evidence type="ECO:0000313" key="3">
    <source>
        <dbReference type="Proteomes" id="UP001385892"/>
    </source>
</evidence>